<dbReference type="EMBL" id="CP014782">
    <property type="protein sequence ID" value="AQS37525.1"/>
    <property type="molecule type" value="Genomic_DNA"/>
</dbReference>
<protein>
    <submittedName>
        <fullName evidence="1">SapC</fullName>
    </submittedName>
</protein>
<evidence type="ECO:0000313" key="2">
    <source>
        <dbReference type="Proteomes" id="UP000189545"/>
    </source>
</evidence>
<evidence type="ECO:0000313" key="1">
    <source>
        <dbReference type="EMBL" id="AQS37525.1"/>
    </source>
</evidence>
<dbReference type="InterPro" id="IPR010836">
    <property type="entry name" value="SapC"/>
</dbReference>
<dbReference type="AlphaFoldDB" id="A0A1S6HPS4"/>
<gene>
    <name evidence="1" type="ORF">Sps_02371</name>
</gene>
<accession>A0A1S6HPS4</accession>
<keyword evidence="2" id="KW-1185">Reference proteome</keyword>
<reference evidence="1 2" key="1">
    <citation type="submission" date="2016-03" db="EMBL/GenBank/DDBJ databases">
        <title>Complete genome sequence of Shewanella psychrophila WP2, a deep sea bacterium isolated from west Pacific sediment.</title>
        <authorList>
            <person name="Xu G."/>
            <person name="Jian H."/>
        </authorList>
    </citation>
    <scope>NUCLEOTIDE SEQUENCE [LARGE SCALE GENOMIC DNA]</scope>
    <source>
        <strain evidence="1 2">WP2</strain>
    </source>
</reference>
<dbReference type="RefSeq" id="WP_077752682.1">
    <property type="nucleotide sequence ID" value="NZ_CP014782.1"/>
</dbReference>
<dbReference type="KEGG" id="spsw:Sps_02371"/>
<dbReference type="STRING" id="225848.Sps_02371"/>
<organism evidence="1 2">
    <name type="scientific">Shewanella psychrophila</name>
    <dbReference type="NCBI Taxonomy" id="225848"/>
    <lineage>
        <taxon>Bacteria</taxon>
        <taxon>Pseudomonadati</taxon>
        <taxon>Pseudomonadota</taxon>
        <taxon>Gammaproteobacteria</taxon>
        <taxon>Alteromonadales</taxon>
        <taxon>Shewanellaceae</taxon>
        <taxon>Shewanella</taxon>
    </lineage>
</organism>
<proteinExistence type="predicted"/>
<name>A0A1S6HPS4_9GAMM</name>
<sequence length="233" mass="26401">MPNEITLLEPNKHSNFKVSKPNYSQFSNQHILPITLHEFSRAATEYPIVFVKNSETGQFQSVVMLGLQPEQNLSVVNGEWIGSYIPNTVTDYPFAVVLNAEQPDKIWIGIKEQSSQVGTEVGDSLFNAGEETPFFTRRREEIVQHFEQEQATQAILQLIAEKGLFRQQSLTVNIKGDQRNINGLYMIDEAKLNDLNDDDFLDLKKRGLLGPIYGHLTSLHQVNRLARTEVSKG</sequence>
<dbReference type="Proteomes" id="UP000189545">
    <property type="component" value="Chromosome"/>
</dbReference>
<dbReference type="OrthoDB" id="9806524at2"/>
<dbReference type="Pfam" id="PF07277">
    <property type="entry name" value="SapC"/>
    <property type="match status" value="1"/>
</dbReference>